<keyword evidence="2" id="KW-1185">Reference proteome</keyword>
<gene>
    <name evidence="1" type="ORF">CAMP_LOCUS3375</name>
</gene>
<comment type="caution">
    <text evidence="1">The sequence shown here is derived from an EMBL/GenBank/DDBJ whole genome shotgun (WGS) entry which is preliminary data.</text>
</comment>
<organism evidence="1 2">
    <name type="scientific">Caenorhabditis angaria</name>
    <dbReference type="NCBI Taxonomy" id="860376"/>
    <lineage>
        <taxon>Eukaryota</taxon>
        <taxon>Metazoa</taxon>
        <taxon>Ecdysozoa</taxon>
        <taxon>Nematoda</taxon>
        <taxon>Chromadorea</taxon>
        <taxon>Rhabditida</taxon>
        <taxon>Rhabditina</taxon>
        <taxon>Rhabditomorpha</taxon>
        <taxon>Rhabditoidea</taxon>
        <taxon>Rhabditidae</taxon>
        <taxon>Peloderinae</taxon>
        <taxon>Caenorhabditis</taxon>
    </lineage>
</organism>
<protein>
    <recommendedName>
        <fullName evidence="3">F-box domain-containing protein</fullName>
    </recommendedName>
</protein>
<reference evidence="1" key="1">
    <citation type="submission" date="2022-11" db="EMBL/GenBank/DDBJ databases">
        <authorList>
            <person name="Kikuchi T."/>
        </authorList>
    </citation>
    <scope>NUCLEOTIDE SEQUENCE</scope>
    <source>
        <strain evidence="1">PS1010</strain>
    </source>
</reference>
<dbReference type="AlphaFoldDB" id="A0A9P1MVW4"/>
<name>A0A9P1MVW4_9PELO</name>
<proteinExistence type="predicted"/>
<dbReference type="EMBL" id="CANHGI010000002">
    <property type="protein sequence ID" value="CAI5440738.1"/>
    <property type="molecule type" value="Genomic_DNA"/>
</dbReference>
<dbReference type="Proteomes" id="UP001152747">
    <property type="component" value="Unassembled WGS sequence"/>
</dbReference>
<evidence type="ECO:0000313" key="1">
    <source>
        <dbReference type="EMBL" id="CAI5440738.1"/>
    </source>
</evidence>
<evidence type="ECO:0008006" key="3">
    <source>
        <dbReference type="Google" id="ProtNLM"/>
    </source>
</evidence>
<accession>A0A9P1MVW4</accession>
<evidence type="ECO:0000313" key="2">
    <source>
        <dbReference type="Proteomes" id="UP001152747"/>
    </source>
</evidence>
<sequence length="317" mass="37110">MEVDDFSDTTGWFDMPFEMRETIISYMDVPTKIQFSQCSKLCFEEAQLFDSSYFSIKIRNNPSGEKKGVIFEMMSNHMFRGSKDASKTYQVITMFLVCDIPNISEGELMNIRSLHALKYRLIEVETREKVVEYVMYLLRGITKYLKNCLKSLTIHVPDFPYNKLKIEKELNALESIHISRNDQINPVSCGFIDIEQLSSMKKIVEIPNLTIDQIFPLKAKTISIVYDGNEQFDIEQFVYRLFSDKMDRNVSRIDITPKKDLDDTAGIYAKRDTPRAVDYLFKHRGKIIRIECPKYRPQMSILLRSPIDFDESEWTIL</sequence>